<protein>
    <recommendedName>
        <fullName evidence="3">Helix-turn-helix domain-containing protein</fullName>
    </recommendedName>
</protein>
<dbReference type="AlphaFoldDB" id="A0A410P7G2"/>
<dbReference type="RefSeq" id="WP_128700871.1">
    <property type="nucleotide sequence ID" value="NZ_CP019384.1"/>
</dbReference>
<dbReference type="EMBL" id="CP019384">
    <property type="protein sequence ID" value="QAT17904.1"/>
    <property type="molecule type" value="Genomic_DNA"/>
</dbReference>
<evidence type="ECO:0008006" key="3">
    <source>
        <dbReference type="Google" id="ProtNLM"/>
    </source>
</evidence>
<dbReference type="KEGG" id="vai:BU251_09290"/>
<keyword evidence="2" id="KW-1185">Reference proteome</keyword>
<dbReference type="Proteomes" id="UP000287243">
    <property type="component" value="Chromosome"/>
</dbReference>
<proteinExistence type="predicted"/>
<name>A0A410P7G2_VELA1</name>
<reference evidence="1 2" key="1">
    <citation type="submission" date="2017-01" db="EMBL/GenBank/DDBJ databases">
        <title>First insights into the biology of 'candidatus Vampirococcus archaeovorus'.</title>
        <authorList>
            <person name="Kizina J."/>
            <person name="Jordan S."/>
            <person name="Stueber K."/>
            <person name="Reinhardt R."/>
            <person name="Harder J."/>
        </authorList>
    </citation>
    <scope>NUCLEOTIDE SEQUENCE [LARGE SCALE GENOMIC DNA]</scope>
    <source>
        <strain evidence="1 2">LiM</strain>
    </source>
</reference>
<accession>A0A410P7G2</accession>
<dbReference type="SUPFAM" id="SSF46785">
    <property type="entry name" value="Winged helix' DNA-binding domain"/>
    <property type="match status" value="1"/>
</dbReference>
<evidence type="ECO:0000313" key="2">
    <source>
        <dbReference type="Proteomes" id="UP000287243"/>
    </source>
</evidence>
<dbReference type="InterPro" id="IPR036390">
    <property type="entry name" value="WH_DNA-bd_sf"/>
</dbReference>
<dbReference type="InterPro" id="IPR036388">
    <property type="entry name" value="WH-like_DNA-bd_sf"/>
</dbReference>
<gene>
    <name evidence="1" type="ORF">BU251_09290</name>
</gene>
<evidence type="ECO:0000313" key="1">
    <source>
        <dbReference type="EMBL" id="QAT17904.1"/>
    </source>
</evidence>
<dbReference type="Pfam" id="PF13730">
    <property type="entry name" value="HTH_36"/>
    <property type="match status" value="1"/>
</dbReference>
<organism evidence="1 2">
    <name type="scientific">Velamenicoccus archaeovorus</name>
    <dbReference type="NCBI Taxonomy" id="1930593"/>
    <lineage>
        <taxon>Bacteria</taxon>
        <taxon>Pseudomonadati</taxon>
        <taxon>Candidatus Omnitrophota</taxon>
        <taxon>Candidatus Velamenicoccus</taxon>
    </lineage>
</organism>
<dbReference type="Gene3D" id="1.10.10.10">
    <property type="entry name" value="Winged helix-like DNA-binding domain superfamily/Winged helix DNA-binding domain"/>
    <property type="match status" value="1"/>
</dbReference>
<dbReference type="OrthoDB" id="9799748at2"/>
<sequence>MGSEKIDIRDLRDGKFLWIDKAALRIISESAGTMGVAVYSWLCYYANFKAQDCFPSVTTLAYHCGVSRRTIMRAIKHLEQLKAISIERKKGKPNIYKLLNMPGPRSYPQPSSDTDVTSDRAVTGVVTQVSPEVVTPVSPEQEILNKR</sequence>